<feature type="domain" description="Fibronectin type-III" evidence="3">
    <location>
        <begin position="202"/>
        <end position="298"/>
    </location>
</feature>
<evidence type="ECO:0000259" key="3">
    <source>
        <dbReference type="PROSITE" id="PS50853"/>
    </source>
</evidence>
<dbReference type="AlphaFoldDB" id="A0A554LHF3"/>
<comment type="caution">
    <text evidence="4">The sequence shown here is derived from an EMBL/GenBank/DDBJ whole genome shotgun (WGS) entry which is preliminary data.</text>
</comment>
<keyword evidence="2" id="KW-0812">Transmembrane</keyword>
<dbReference type="InterPro" id="IPR013783">
    <property type="entry name" value="Ig-like_fold"/>
</dbReference>
<dbReference type="InterPro" id="IPR036116">
    <property type="entry name" value="FN3_sf"/>
</dbReference>
<accession>A0A554LHF3</accession>
<dbReference type="PROSITE" id="PS50853">
    <property type="entry name" value="FN3"/>
    <property type="match status" value="1"/>
</dbReference>
<dbReference type="SUPFAM" id="SSF49265">
    <property type="entry name" value="Fibronectin type III"/>
    <property type="match status" value="1"/>
</dbReference>
<evidence type="ECO:0000256" key="2">
    <source>
        <dbReference type="SAM" id="Phobius"/>
    </source>
</evidence>
<dbReference type="CDD" id="cd00063">
    <property type="entry name" value="FN3"/>
    <property type="match status" value="1"/>
</dbReference>
<name>A0A554LHF3_9BACT</name>
<sequence length="356" mass="38945">MKKFKFLKTVLGLAVAVSLILTPIGVALASQLDQSNESSSISNINVASYDEVAQTFIPTMAQLDRIDVYVGNGGGSWLSGKLIRVSTGVTVATGGTRVGDWDWEPVINTGTLVPGETYKIVVETEYAHQWKLGTNGYANGVAYLGAGSPQADRDFWFRTYGTPASSPTPSPSATPTTTTSPTPGSGIVGSAPSKTTDSSIKPATNLKAEDVSDRNKNEPKIKLIWEASTTKDIDGYRVYAKKEGEADFALTAEINKETKEYTDTKVEFDKKYTYMMRANKGTKESENSNEAVITLKKETRELKVFGYLSLGGPFWKQWEFWTLVALGAAIIGMIIWYLIDKKKRRTLDSQTLNPKS</sequence>
<dbReference type="Proteomes" id="UP000318296">
    <property type="component" value="Unassembled WGS sequence"/>
</dbReference>
<keyword evidence="2" id="KW-0472">Membrane</keyword>
<protein>
    <recommendedName>
        <fullName evidence="3">Fibronectin type-III domain-containing protein</fullName>
    </recommendedName>
</protein>
<evidence type="ECO:0000256" key="1">
    <source>
        <dbReference type="SAM" id="MobiDB-lite"/>
    </source>
</evidence>
<gene>
    <name evidence="4" type="ORF">CEN92_24</name>
</gene>
<proteinExistence type="predicted"/>
<evidence type="ECO:0000313" key="5">
    <source>
        <dbReference type="Proteomes" id="UP000318296"/>
    </source>
</evidence>
<feature type="region of interest" description="Disordered" evidence="1">
    <location>
        <begin position="158"/>
        <end position="213"/>
    </location>
</feature>
<feature type="transmembrane region" description="Helical" evidence="2">
    <location>
        <begin position="320"/>
        <end position="339"/>
    </location>
</feature>
<keyword evidence="2" id="KW-1133">Transmembrane helix</keyword>
<organism evidence="4 5">
    <name type="scientific">Candidatus Berkelbacteria bacterium Licking1014_96</name>
    <dbReference type="NCBI Taxonomy" id="2017149"/>
    <lineage>
        <taxon>Bacteria</taxon>
        <taxon>Candidatus Berkelbacteria</taxon>
    </lineage>
</organism>
<reference evidence="4 5" key="1">
    <citation type="submission" date="2017-07" db="EMBL/GenBank/DDBJ databases">
        <title>Mechanisms for carbon and nitrogen cycling indicate functional differentiation within the Candidate Phyla Radiation.</title>
        <authorList>
            <person name="Danczak R.E."/>
            <person name="Johnston M.D."/>
            <person name="Kenah C."/>
            <person name="Slattery M."/>
            <person name="Wrighton K.C."/>
            <person name="Wilkins M.J."/>
        </authorList>
    </citation>
    <scope>NUCLEOTIDE SEQUENCE [LARGE SCALE GENOMIC DNA]</scope>
    <source>
        <strain evidence="4">Licking1014_96</strain>
    </source>
</reference>
<feature type="compositionally biased region" description="Polar residues" evidence="1">
    <location>
        <begin position="192"/>
        <end position="202"/>
    </location>
</feature>
<dbReference type="Gene3D" id="2.60.40.10">
    <property type="entry name" value="Immunoglobulins"/>
    <property type="match status" value="1"/>
</dbReference>
<feature type="compositionally biased region" description="Low complexity" evidence="1">
    <location>
        <begin position="173"/>
        <end position="185"/>
    </location>
</feature>
<dbReference type="EMBL" id="VMGH01000003">
    <property type="protein sequence ID" value="TSC92296.1"/>
    <property type="molecule type" value="Genomic_DNA"/>
</dbReference>
<evidence type="ECO:0000313" key="4">
    <source>
        <dbReference type="EMBL" id="TSC92296.1"/>
    </source>
</evidence>
<dbReference type="InterPro" id="IPR003961">
    <property type="entry name" value="FN3_dom"/>
</dbReference>